<evidence type="ECO:0000256" key="2">
    <source>
        <dbReference type="ARBA" id="ARBA00004429"/>
    </source>
</evidence>
<feature type="transmembrane region" description="Helical" evidence="12">
    <location>
        <begin position="294"/>
        <end position="313"/>
    </location>
</feature>
<gene>
    <name evidence="13" type="ORF">SAMN02745752_00833</name>
</gene>
<proteinExistence type="inferred from homology"/>
<evidence type="ECO:0000313" key="14">
    <source>
        <dbReference type="Proteomes" id="UP000182350"/>
    </source>
</evidence>
<dbReference type="InterPro" id="IPR005495">
    <property type="entry name" value="LptG/LptF_permease"/>
</dbReference>
<feature type="transmembrane region" description="Helical" evidence="12">
    <location>
        <begin position="12"/>
        <end position="32"/>
    </location>
</feature>
<comment type="function">
    <text evidence="1">Part of the ABC transporter complex LptBFG involved in the translocation of lipopolysaccharide (LPS) from the inner membrane to the outer membrane.</text>
</comment>
<evidence type="ECO:0000256" key="9">
    <source>
        <dbReference type="ARBA" id="ARBA00022989"/>
    </source>
</evidence>
<keyword evidence="7" id="KW-0997">Cell inner membrane</keyword>
<reference evidence="13 14" key="1">
    <citation type="submission" date="2016-11" db="EMBL/GenBank/DDBJ databases">
        <authorList>
            <person name="Jaros S."/>
            <person name="Januszkiewicz K."/>
            <person name="Wedrychowicz H."/>
        </authorList>
    </citation>
    <scope>NUCLEOTIDE SEQUENCE [LARGE SCALE GENOMIC DNA]</scope>
    <source>
        <strain evidence="13 14">DSM 21637</strain>
    </source>
</reference>
<accession>A0A1K1V9G2</accession>
<dbReference type="InterPro" id="IPR030922">
    <property type="entry name" value="LptF"/>
</dbReference>
<protein>
    <recommendedName>
        <fullName evidence="4">Lipopolysaccharide export system permease protein LptF</fullName>
    </recommendedName>
</protein>
<comment type="similarity">
    <text evidence="3">Belongs to the LptF/LptG family.</text>
</comment>
<feature type="transmembrane region" description="Helical" evidence="12">
    <location>
        <begin position="52"/>
        <end position="77"/>
    </location>
</feature>
<evidence type="ECO:0000256" key="12">
    <source>
        <dbReference type="SAM" id="Phobius"/>
    </source>
</evidence>
<organism evidence="13 14">
    <name type="scientific">Marinospirillum alkaliphilum DSM 21637</name>
    <dbReference type="NCBI Taxonomy" id="1122209"/>
    <lineage>
        <taxon>Bacteria</taxon>
        <taxon>Pseudomonadati</taxon>
        <taxon>Pseudomonadota</taxon>
        <taxon>Gammaproteobacteria</taxon>
        <taxon>Oceanospirillales</taxon>
        <taxon>Oceanospirillaceae</taxon>
        <taxon>Marinospirillum</taxon>
    </lineage>
</organism>
<evidence type="ECO:0000256" key="5">
    <source>
        <dbReference type="ARBA" id="ARBA00022448"/>
    </source>
</evidence>
<comment type="subunit">
    <text evidence="11">Component of the lipopolysaccharide transport and assembly complex. The LptBFG transporter is composed of two ATP-binding proteins (LptB) and two transmembrane proteins (LptF and LptG).</text>
</comment>
<evidence type="ECO:0000256" key="10">
    <source>
        <dbReference type="ARBA" id="ARBA00023136"/>
    </source>
</evidence>
<dbReference type="PANTHER" id="PTHR33529">
    <property type="entry name" value="SLR0882 PROTEIN-RELATED"/>
    <property type="match status" value="1"/>
</dbReference>
<evidence type="ECO:0000313" key="13">
    <source>
        <dbReference type="EMBL" id="SFX21404.1"/>
    </source>
</evidence>
<evidence type="ECO:0000256" key="8">
    <source>
        <dbReference type="ARBA" id="ARBA00022692"/>
    </source>
</evidence>
<dbReference type="Pfam" id="PF03739">
    <property type="entry name" value="LptF_LptG"/>
    <property type="match status" value="1"/>
</dbReference>
<keyword evidence="6" id="KW-1003">Cell membrane</keyword>
<dbReference type="PANTHER" id="PTHR33529:SF7">
    <property type="entry name" value="LIPOPOLYSACCHARIDE EXPORT SYSTEM PERMEASE PROTEIN LPTF"/>
    <property type="match status" value="1"/>
</dbReference>
<keyword evidence="10 12" id="KW-0472">Membrane</keyword>
<dbReference type="GO" id="GO:0055085">
    <property type="term" value="P:transmembrane transport"/>
    <property type="evidence" value="ECO:0007669"/>
    <property type="project" value="InterPro"/>
</dbReference>
<dbReference type="EMBL" id="FPJW01000002">
    <property type="protein sequence ID" value="SFX21404.1"/>
    <property type="molecule type" value="Genomic_DNA"/>
</dbReference>
<evidence type="ECO:0000256" key="1">
    <source>
        <dbReference type="ARBA" id="ARBA00002265"/>
    </source>
</evidence>
<dbReference type="NCBIfam" id="TIGR04407">
    <property type="entry name" value="LptF_YjgP"/>
    <property type="match status" value="1"/>
</dbReference>
<evidence type="ECO:0000256" key="11">
    <source>
        <dbReference type="ARBA" id="ARBA00026081"/>
    </source>
</evidence>
<feature type="transmembrane region" description="Helical" evidence="12">
    <location>
        <begin position="325"/>
        <end position="345"/>
    </location>
</feature>
<evidence type="ECO:0000256" key="6">
    <source>
        <dbReference type="ARBA" id="ARBA00022475"/>
    </source>
</evidence>
<keyword evidence="8 12" id="KW-0812">Transmembrane</keyword>
<name>A0A1K1V9G2_9GAMM</name>
<evidence type="ECO:0000256" key="4">
    <source>
        <dbReference type="ARBA" id="ARBA00014213"/>
    </source>
</evidence>
<sequence length="352" mass="39480">MILYRYIAREVLITTLAVSSVLLLVIVGSRFARLLGRVASGRVSLDVLGQLTFLYLPYAAQLILPISFVLALMLTFGRLYMESEMSVIQSSGVGQRQLLKMVLVLALLVASITGLASLYVTPLAQQASTLVMQEQRDRTGFESITPGQFVQLNRQTVYVDRISEDKAELQGVFIAQTGRGENNLALAQTGQQQLDELTRSRFLLLEQGHRYELPGETLSMTDLSFERYAIRLGVYLPPSVREQVSNMSVAELLVYSSRPALVELQWRLGLPLMLVVMVFIALPLTRVNPRQGRFMTILPVLLLQLLFLGGLMSLQDLVNQGKLPLWPGLWSMHLLFLLLGLLICWRKGVFIR</sequence>
<feature type="transmembrane region" description="Helical" evidence="12">
    <location>
        <begin position="264"/>
        <end position="282"/>
    </location>
</feature>
<dbReference type="GO" id="GO:0043190">
    <property type="term" value="C:ATP-binding cassette (ABC) transporter complex"/>
    <property type="evidence" value="ECO:0007669"/>
    <property type="project" value="InterPro"/>
</dbReference>
<feature type="transmembrane region" description="Helical" evidence="12">
    <location>
        <begin position="98"/>
        <end position="120"/>
    </location>
</feature>
<dbReference type="AlphaFoldDB" id="A0A1K1V9G2"/>
<keyword evidence="5" id="KW-0813">Transport</keyword>
<evidence type="ECO:0000256" key="7">
    <source>
        <dbReference type="ARBA" id="ARBA00022519"/>
    </source>
</evidence>
<evidence type="ECO:0000256" key="3">
    <source>
        <dbReference type="ARBA" id="ARBA00007725"/>
    </source>
</evidence>
<comment type="subcellular location">
    <subcellularLocation>
        <location evidence="2">Cell inner membrane</location>
        <topology evidence="2">Multi-pass membrane protein</topology>
    </subcellularLocation>
</comment>
<dbReference type="RefSeq" id="WP_072325297.1">
    <property type="nucleotide sequence ID" value="NZ_FPJW01000002.1"/>
</dbReference>
<keyword evidence="14" id="KW-1185">Reference proteome</keyword>
<dbReference type="Proteomes" id="UP000182350">
    <property type="component" value="Unassembled WGS sequence"/>
</dbReference>
<dbReference type="STRING" id="1122209.SAMN02745752_00833"/>
<keyword evidence="9 12" id="KW-1133">Transmembrane helix</keyword>
<dbReference type="GO" id="GO:0015920">
    <property type="term" value="P:lipopolysaccharide transport"/>
    <property type="evidence" value="ECO:0007669"/>
    <property type="project" value="TreeGrafter"/>
</dbReference>